<feature type="non-terminal residue" evidence="7">
    <location>
        <position position="251"/>
    </location>
</feature>
<protein>
    <recommendedName>
        <fullName evidence="6">TM7S3/TM198-like domain-containing protein</fullName>
    </recommendedName>
</protein>
<dbReference type="AlphaFoldDB" id="A0A433QB81"/>
<evidence type="ECO:0000259" key="6">
    <source>
        <dbReference type="Pfam" id="PF13886"/>
    </source>
</evidence>
<evidence type="ECO:0000313" key="8">
    <source>
        <dbReference type="Proteomes" id="UP000274822"/>
    </source>
</evidence>
<dbReference type="EMBL" id="RBNJ01009211">
    <property type="protein sequence ID" value="RUS27025.1"/>
    <property type="molecule type" value="Genomic_DNA"/>
</dbReference>
<feature type="domain" description="TM7S3/TM198-like" evidence="6">
    <location>
        <begin position="3"/>
        <end position="201"/>
    </location>
</feature>
<comment type="caution">
    <text evidence="7">The sequence shown here is derived from an EMBL/GenBank/DDBJ whole genome shotgun (WGS) entry which is preliminary data.</text>
</comment>
<keyword evidence="2 5" id="KW-0812">Transmembrane</keyword>
<feature type="transmembrane region" description="Helical" evidence="5">
    <location>
        <begin position="181"/>
        <end position="200"/>
    </location>
</feature>
<dbReference type="GO" id="GO:0016020">
    <property type="term" value="C:membrane"/>
    <property type="evidence" value="ECO:0007669"/>
    <property type="project" value="UniProtKB-SubCell"/>
</dbReference>
<organism evidence="7 8">
    <name type="scientific">Jimgerdemannia flammicorona</name>
    <dbReference type="NCBI Taxonomy" id="994334"/>
    <lineage>
        <taxon>Eukaryota</taxon>
        <taxon>Fungi</taxon>
        <taxon>Fungi incertae sedis</taxon>
        <taxon>Mucoromycota</taxon>
        <taxon>Mucoromycotina</taxon>
        <taxon>Endogonomycetes</taxon>
        <taxon>Endogonales</taxon>
        <taxon>Endogonaceae</taxon>
        <taxon>Jimgerdemannia</taxon>
    </lineage>
</organism>
<evidence type="ECO:0000256" key="2">
    <source>
        <dbReference type="ARBA" id="ARBA00022692"/>
    </source>
</evidence>
<evidence type="ECO:0000256" key="1">
    <source>
        <dbReference type="ARBA" id="ARBA00004141"/>
    </source>
</evidence>
<dbReference type="InterPro" id="IPR025256">
    <property type="entry name" value="TM7S3/TM198-like_dom"/>
</dbReference>
<keyword evidence="8" id="KW-1185">Reference proteome</keyword>
<feature type="non-terminal residue" evidence="7">
    <location>
        <position position="1"/>
    </location>
</feature>
<feature type="transmembrane region" description="Helical" evidence="5">
    <location>
        <begin position="39"/>
        <end position="61"/>
    </location>
</feature>
<reference evidence="7 8" key="1">
    <citation type="journal article" date="2018" name="New Phytol.">
        <title>Phylogenomics of Endogonaceae and evolution of mycorrhizas within Mucoromycota.</title>
        <authorList>
            <person name="Chang Y."/>
            <person name="Desiro A."/>
            <person name="Na H."/>
            <person name="Sandor L."/>
            <person name="Lipzen A."/>
            <person name="Clum A."/>
            <person name="Barry K."/>
            <person name="Grigoriev I.V."/>
            <person name="Martin F.M."/>
            <person name="Stajich J.E."/>
            <person name="Smith M.E."/>
            <person name="Bonito G."/>
            <person name="Spatafora J.W."/>
        </authorList>
    </citation>
    <scope>NUCLEOTIDE SEQUENCE [LARGE SCALE GENOMIC DNA]</scope>
    <source>
        <strain evidence="7 8">AD002</strain>
    </source>
</reference>
<feature type="transmembrane region" description="Helical" evidence="5">
    <location>
        <begin position="103"/>
        <end position="123"/>
    </location>
</feature>
<accession>A0A433QB81</accession>
<dbReference type="Proteomes" id="UP000274822">
    <property type="component" value="Unassembled WGS sequence"/>
</dbReference>
<evidence type="ECO:0000313" key="7">
    <source>
        <dbReference type="EMBL" id="RUS27025.1"/>
    </source>
</evidence>
<feature type="transmembrane region" description="Helical" evidence="5">
    <location>
        <begin position="135"/>
        <end position="151"/>
    </location>
</feature>
<gene>
    <name evidence="7" type="ORF">BC938DRAFT_483819</name>
</gene>
<evidence type="ECO:0000256" key="3">
    <source>
        <dbReference type="ARBA" id="ARBA00022989"/>
    </source>
</evidence>
<keyword evidence="3 5" id="KW-1133">Transmembrane helix</keyword>
<comment type="subcellular location">
    <subcellularLocation>
        <location evidence="1">Membrane</location>
        <topology evidence="1">Multi-pass membrane protein</topology>
    </subcellularLocation>
</comment>
<dbReference type="Pfam" id="PF13886">
    <property type="entry name" value="TM7S3_TM198"/>
    <property type="match status" value="1"/>
</dbReference>
<evidence type="ECO:0000256" key="4">
    <source>
        <dbReference type="ARBA" id="ARBA00023136"/>
    </source>
</evidence>
<evidence type="ECO:0000256" key="5">
    <source>
        <dbReference type="SAM" id="Phobius"/>
    </source>
</evidence>
<keyword evidence="4 5" id="KW-0472">Membrane</keyword>
<proteinExistence type="predicted"/>
<name>A0A433QB81_9FUNG</name>
<sequence length="251" mass="26999">IAAYITLANSEDLKNPYPVGAELAASLVVGLVGGTTTCWLWRVGTCVVSVLGGFFVGAWILGWRSGGLTQEAGFHTARHRVSSTFRHHTPTHPPSTLSPPQEVGQVAILVIPMVILGILLFFFETNIIVRTPFPPLFSTSFTGAYTLLWSIDRLILHTSFSLGVRVFLNRNGPQPWYTVDWRVYALLGGVALVALLGTIAQGRVDVAGEVEDGNGDMNLLTAMQESCEDKVLLLGWYSSVNGGAIVGDGDV</sequence>